<dbReference type="GO" id="GO:0015421">
    <property type="term" value="F:ABC-type oligopeptide transporter activity"/>
    <property type="evidence" value="ECO:0007669"/>
    <property type="project" value="TreeGrafter"/>
</dbReference>
<keyword evidence="3" id="KW-0813">Transport</keyword>
<comment type="caution">
    <text evidence="12">The sequence shown here is derived from an EMBL/GenBank/DDBJ whole genome shotgun (WGS) entry which is preliminary data.</text>
</comment>
<keyword evidence="7 9" id="KW-1133">Transmembrane helix</keyword>
<feature type="transmembrane region" description="Helical" evidence="9">
    <location>
        <begin position="141"/>
        <end position="160"/>
    </location>
</feature>
<keyword evidence="14" id="KW-1185">Reference proteome</keyword>
<keyword evidence="8 9" id="KW-0472">Membrane</keyword>
<dbReference type="CDD" id="cd18577">
    <property type="entry name" value="ABC_6TM_Pgp_ABCB1_D1_like"/>
    <property type="match status" value="1"/>
</dbReference>
<organism evidence="12 14">
    <name type="scientific">Didymodactylos carnosus</name>
    <dbReference type="NCBI Taxonomy" id="1234261"/>
    <lineage>
        <taxon>Eukaryota</taxon>
        <taxon>Metazoa</taxon>
        <taxon>Spiralia</taxon>
        <taxon>Gnathifera</taxon>
        <taxon>Rotifera</taxon>
        <taxon>Eurotatoria</taxon>
        <taxon>Bdelloidea</taxon>
        <taxon>Philodinida</taxon>
        <taxon>Philodinidae</taxon>
        <taxon>Didymodactylos</taxon>
    </lineage>
</organism>
<dbReference type="PROSITE" id="PS50893">
    <property type="entry name" value="ABC_TRANSPORTER_2"/>
    <property type="match status" value="1"/>
</dbReference>
<evidence type="ECO:0000313" key="13">
    <source>
        <dbReference type="EMBL" id="CAF3692976.1"/>
    </source>
</evidence>
<dbReference type="InterPro" id="IPR003439">
    <property type="entry name" value="ABC_transporter-like_ATP-bd"/>
</dbReference>
<dbReference type="OrthoDB" id="6500128at2759"/>
<dbReference type="PANTHER" id="PTHR43394:SF1">
    <property type="entry name" value="ATP-BINDING CASSETTE SUB-FAMILY B MEMBER 10, MITOCHONDRIAL"/>
    <property type="match status" value="1"/>
</dbReference>
<reference evidence="12" key="1">
    <citation type="submission" date="2021-02" db="EMBL/GenBank/DDBJ databases">
        <authorList>
            <person name="Nowell W R."/>
        </authorList>
    </citation>
    <scope>NUCLEOTIDE SEQUENCE</scope>
</reference>
<accession>A0A814AEM0</accession>
<dbReference type="InterPro" id="IPR036640">
    <property type="entry name" value="ABC1_TM_sf"/>
</dbReference>
<evidence type="ECO:0000259" key="10">
    <source>
        <dbReference type="PROSITE" id="PS50893"/>
    </source>
</evidence>
<evidence type="ECO:0000256" key="1">
    <source>
        <dbReference type="ARBA" id="ARBA00004141"/>
    </source>
</evidence>
<evidence type="ECO:0000256" key="8">
    <source>
        <dbReference type="ARBA" id="ARBA00023136"/>
    </source>
</evidence>
<dbReference type="InterPro" id="IPR039421">
    <property type="entry name" value="Type_1_exporter"/>
</dbReference>
<dbReference type="SUPFAM" id="SSF52540">
    <property type="entry name" value="P-loop containing nucleoside triphosphate hydrolases"/>
    <property type="match status" value="1"/>
</dbReference>
<dbReference type="FunFam" id="3.40.50.300:FF:000205">
    <property type="entry name" value="ABC transporter B family member 4"/>
    <property type="match status" value="1"/>
</dbReference>
<evidence type="ECO:0000256" key="7">
    <source>
        <dbReference type="ARBA" id="ARBA00022989"/>
    </source>
</evidence>
<dbReference type="PROSITE" id="PS50929">
    <property type="entry name" value="ABC_TM1F"/>
    <property type="match status" value="1"/>
</dbReference>
<evidence type="ECO:0000256" key="4">
    <source>
        <dbReference type="ARBA" id="ARBA00022692"/>
    </source>
</evidence>
<evidence type="ECO:0000256" key="2">
    <source>
        <dbReference type="ARBA" id="ARBA00007577"/>
    </source>
</evidence>
<sequence length="543" mass="60518">MPLLPKSKTQKLNKKSSSSSTAVSLITLFRFATGLDFVCIILGTIFALGHGAATPLLMLVFGNIINDFTGRTSEYCLWNFDNINQKYCPTGVTLTPSNFLTEYKRCNFTGSNITVPTANVFTDNIRQQTSYIVAFIEGWKMTLVVLSMAPLLALAVGVFAKMTAKLTVDELQAYAEAGSLAEEVFSSIRTVFAFNGEEYSQKRFDKHLQSAKRQGIRKGSTNGLLMGFLWLIIFCTYALGFWYGAKTIRDDNYDVGSVMIPRGIDDITSRQTQLDSQKRKIKGDIEFINVHFAYPSRKDVKILNGLSFTARQGETVALAGSVGCGKSTCIQLIQRFYEATSGDILIDGVPIREYDPYILRQHIGVVSQEPFLFSRTIRENIRFGKQGQIATDMEIEQVAKQANAHDFIEQLGKTKYDTVIGSGDSQLSGGQKQRVAIARGLLRNPVILLLDESTSALDYESERSVQDALDEASKGRTTIVVAHRLSTVRNADKIIVLDKGKIIEQGTHETLMKIENGKYCELVELQKLQNMNDIEDEEREKKT</sequence>
<protein>
    <submittedName>
        <fullName evidence="12">Uncharacterized protein</fullName>
    </submittedName>
</protein>
<dbReference type="InterPro" id="IPR011527">
    <property type="entry name" value="ABC1_TM_dom"/>
</dbReference>
<dbReference type="Proteomes" id="UP000681722">
    <property type="component" value="Unassembled WGS sequence"/>
</dbReference>
<dbReference type="AlphaFoldDB" id="A0A814AEM0"/>
<dbReference type="CDD" id="cd03249">
    <property type="entry name" value="ABC_MTABC3_MDL1_MDL2"/>
    <property type="match status" value="1"/>
</dbReference>
<dbReference type="InterPro" id="IPR003593">
    <property type="entry name" value="AAA+_ATPase"/>
</dbReference>
<feature type="non-terminal residue" evidence="12">
    <location>
        <position position="543"/>
    </location>
</feature>
<dbReference type="EMBL" id="CAJOBC010001684">
    <property type="protein sequence ID" value="CAF3692976.1"/>
    <property type="molecule type" value="Genomic_DNA"/>
</dbReference>
<dbReference type="InterPro" id="IPR027417">
    <property type="entry name" value="P-loop_NTPase"/>
</dbReference>
<dbReference type="SMART" id="SM00382">
    <property type="entry name" value="AAA"/>
    <property type="match status" value="1"/>
</dbReference>
<name>A0A814AEM0_9BILA</name>
<dbReference type="PANTHER" id="PTHR43394">
    <property type="entry name" value="ATP-DEPENDENT PERMEASE MDL1, MITOCHONDRIAL"/>
    <property type="match status" value="1"/>
</dbReference>
<feature type="domain" description="ABC transporter" evidence="10">
    <location>
        <begin position="285"/>
        <end position="524"/>
    </location>
</feature>
<feature type="transmembrane region" description="Helical" evidence="9">
    <location>
        <begin position="21"/>
        <end position="48"/>
    </location>
</feature>
<evidence type="ECO:0000256" key="3">
    <source>
        <dbReference type="ARBA" id="ARBA00022448"/>
    </source>
</evidence>
<dbReference type="PROSITE" id="PS00211">
    <property type="entry name" value="ABC_TRANSPORTER_1"/>
    <property type="match status" value="1"/>
</dbReference>
<keyword evidence="6" id="KW-0067">ATP-binding</keyword>
<dbReference type="EMBL" id="CAJNOQ010001684">
    <property type="protein sequence ID" value="CAF0912052.1"/>
    <property type="molecule type" value="Genomic_DNA"/>
</dbReference>
<evidence type="ECO:0000313" key="14">
    <source>
        <dbReference type="Proteomes" id="UP000663829"/>
    </source>
</evidence>
<dbReference type="GO" id="GO:0016887">
    <property type="term" value="F:ATP hydrolysis activity"/>
    <property type="evidence" value="ECO:0007669"/>
    <property type="project" value="InterPro"/>
</dbReference>
<dbReference type="Pfam" id="PF00005">
    <property type="entry name" value="ABC_tran"/>
    <property type="match status" value="1"/>
</dbReference>
<dbReference type="SUPFAM" id="SSF90123">
    <property type="entry name" value="ABC transporter transmembrane region"/>
    <property type="match status" value="1"/>
</dbReference>
<dbReference type="Pfam" id="PF00664">
    <property type="entry name" value="ABC_membrane"/>
    <property type="match status" value="1"/>
</dbReference>
<comment type="similarity">
    <text evidence="2">Belongs to the ABC transporter superfamily. ABCB family. Multidrug resistance exporter (TC 3.A.1.201) subfamily.</text>
</comment>
<evidence type="ECO:0000256" key="9">
    <source>
        <dbReference type="SAM" id="Phobius"/>
    </source>
</evidence>
<dbReference type="InterPro" id="IPR017871">
    <property type="entry name" value="ABC_transporter-like_CS"/>
</dbReference>
<dbReference type="GO" id="GO:0016020">
    <property type="term" value="C:membrane"/>
    <property type="evidence" value="ECO:0007669"/>
    <property type="project" value="UniProtKB-SubCell"/>
</dbReference>
<feature type="transmembrane region" description="Helical" evidence="9">
    <location>
        <begin position="223"/>
        <end position="243"/>
    </location>
</feature>
<evidence type="ECO:0000313" key="12">
    <source>
        <dbReference type="EMBL" id="CAF0912052.1"/>
    </source>
</evidence>
<evidence type="ECO:0000256" key="6">
    <source>
        <dbReference type="ARBA" id="ARBA00022840"/>
    </source>
</evidence>
<comment type="subcellular location">
    <subcellularLocation>
        <location evidence="1">Membrane</location>
        <topology evidence="1">Multi-pass membrane protein</topology>
    </subcellularLocation>
</comment>
<gene>
    <name evidence="12" type="ORF">GPM918_LOCUS9200</name>
    <name evidence="13" type="ORF">SRO942_LOCUS9201</name>
</gene>
<dbReference type="Proteomes" id="UP000663829">
    <property type="component" value="Unassembled WGS sequence"/>
</dbReference>
<dbReference type="Gene3D" id="1.20.1560.10">
    <property type="entry name" value="ABC transporter type 1, transmembrane domain"/>
    <property type="match status" value="2"/>
</dbReference>
<evidence type="ECO:0000259" key="11">
    <source>
        <dbReference type="PROSITE" id="PS50929"/>
    </source>
</evidence>
<dbReference type="Gene3D" id="3.40.50.300">
    <property type="entry name" value="P-loop containing nucleotide triphosphate hydrolases"/>
    <property type="match status" value="1"/>
</dbReference>
<proteinExistence type="inferred from homology"/>
<feature type="domain" description="ABC transmembrane type-1" evidence="11">
    <location>
        <begin position="129"/>
        <end position="259"/>
    </location>
</feature>
<keyword evidence="4 9" id="KW-0812">Transmembrane</keyword>
<dbReference type="GO" id="GO:0005524">
    <property type="term" value="F:ATP binding"/>
    <property type="evidence" value="ECO:0007669"/>
    <property type="project" value="UniProtKB-KW"/>
</dbReference>
<evidence type="ECO:0000256" key="5">
    <source>
        <dbReference type="ARBA" id="ARBA00022741"/>
    </source>
</evidence>
<keyword evidence="5" id="KW-0547">Nucleotide-binding</keyword>